<sequence>MIRSFLEEEYVWCYWVVSVGALLSFLGLVAACICSCRRNENKNEFLGLAGMVTINNSATDNFNGVLTLDISEIVQQDVNDGRRTTSANRSLPDIPNDRSREERESVPRLPDFDVTSFRDVYAINLQSEYVYATVRDEAQEQASEREGETQEIKTQNARIVQGCSLPQELSRDSSRQFARFASAGSDYTEHPYAQLQNVQKTEASQINRYYLFTTLTIYVLSRGFIFILSQRICNICLRNFSNYIVIYRSNVNQVADIEKPSTSTDQTDGNPIAPPRTRRSSSHNSLLSPETHYDIQAANAISGGVQANQDLPYMTPPLLLLPHPPHSRQNSLQQHFSGDSQDSKGYTSISVREPLANIIAQTKATYRQNQSTRLITDPHYATVSDDSDEMYAAIDEQDKVYTSGSETYAQIQPMASEIQRQMQHEQIVFCQPPRTEETHSAPQPPSVDSLRHVAHAHSRQASSSSANSSIINLGSPKPEKRQANSPLPPPPEVTLEGYASMDKKNKNDEKSKSSLSAGKSLEDMYAKVMKKKREMEEQQKTFIETYLYDPYSTSSNVLHETIACRKLSLIEISRASWCSHESVEIQKKELDFAHHSTNSTNSVANNFNTESNTSTSLRLSKIDADVPPLLSYDHEYEAINNDQRNSAAKDVPSSSNFKFEASRPQYSRENDYQNDLIPPKSIIDTLYSTPFKHRQVSNASSDDPGYEKVRLRRRDELDQDTDSEPNYESMPHDTNEPNYASVCRPSDSDTDPNYESVNHTDPNYESVKYLSVAQNEEPPYEQVQNVASDTNADGYEKIKSKKKTETDYEKVKLHNSLEQISNGGDTDDEQYVQV</sequence>
<feature type="compositionally biased region" description="Polar residues" evidence="1">
    <location>
        <begin position="751"/>
        <end position="763"/>
    </location>
</feature>
<feature type="region of interest" description="Disordered" evidence="1">
    <location>
        <begin position="434"/>
        <end position="497"/>
    </location>
</feature>
<feature type="compositionally biased region" description="Low complexity" evidence="1">
    <location>
        <begin position="461"/>
        <end position="472"/>
    </location>
</feature>
<organism evidence="3 4">
    <name type="scientific">Cardiocondyla obscurior</name>
    <dbReference type="NCBI Taxonomy" id="286306"/>
    <lineage>
        <taxon>Eukaryota</taxon>
        <taxon>Metazoa</taxon>
        <taxon>Ecdysozoa</taxon>
        <taxon>Arthropoda</taxon>
        <taxon>Hexapoda</taxon>
        <taxon>Insecta</taxon>
        <taxon>Pterygota</taxon>
        <taxon>Neoptera</taxon>
        <taxon>Endopterygota</taxon>
        <taxon>Hymenoptera</taxon>
        <taxon>Apocrita</taxon>
        <taxon>Aculeata</taxon>
        <taxon>Formicoidea</taxon>
        <taxon>Formicidae</taxon>
        <taxon>Myrmicinae</taxon>
        <taxon>Cardiocondyla</taxon>
    </lineage>
</organism>
<evidence type="ECO:0000313" key="3">
    <source>
        <dbReference type="EMBL" id="KAL0132510.1"/>
    </source>
</evidence>
<feature type="compositionally biased region" description="Polar residues" evidence="1">
    <location>
        <begin position="79"/>
        <end position="89"/>
    </location>
</feature>
<dbReference type="EMBL" id="JADYXP020000001">
    <property type="protein sequence ID" value="KAL0132510.1"/>
    <property type="molecule type" value="Genomic_DNA"/>
</dbReference>
<feature type="region of interest" description="Disordered" evidence="1">
    <location>
        <begin position="258"/>
        <end position="287"/>
    </location>
</feature>
<evidence type="ECO:0000256" key="1">
    <source>
        <dbReference type="SAM" id="MobiDB-lite"/>
    </source>
</evidence>
<feature type="region of interest" description="Disordered" evidence="1">
    <location>
        <begin position="694"/>
        <end position="763"/>
    </location>
</feature>
<feature type="transmembrane region" description="Helical" evidence="2">
    <location>
        <begin position="12"/>
        <end position="34"/>
    </location>
</feature>
<evidence type="ECO:0000256" key="2">
    <source>
        <dbReference type="SAM" id="Phobius"/>
    </source>
</evidence>
<feature type="region of interest" description="Disordered" evidence="1">
    <location>
        <begin position="642"/>
        <end position="677"/>
    </location>
</feature>
<dbReference type="AlphaFoldDB" id="A0AAW2GYW6"/>
<keyword evidence="2" id="KW-0812">Transmembrane</keyword>
<reference evidence="3 4" key="1">
    <citation type="submission" date="2023-03" db="EMBL/GenBank/DDBJ databases">
        <title>High recombination rates correlate with genetic variation in Cardiocondyla obscurior ants.</title>
        <authorList>
            <person name="Errbii M."/>
        </authorList>
    </citation>
    <scope>NUCLEOTIDE SEQUENCE [LARGE SCALE GENOMIC DNA]</scope>
    <source>
        <strain evidence="3">Alpha-2009</strain>
        <tissue evidence="3">Whole body</tissue>
    </source>
</reference>
<dbReference type="PROSITE" id="PS51257">
    <property type="entry name" value="PROKAR_LIPOPROTEIN"/>
    <property type="match status" value="1"/>
</dbReference>
<feature type="compositionally biased region" description="Basic and acidic residues" evidence="1">
    <location>
        <begin position="705"/>
        <end position="716"/>
    </location>
</feature>
<feature type="transmembrane region" description="Helical" evidence="2">
    <location>
        <begin position="209"/>
        <end position="228"/>
    </location>
</feature>
<proteinExistence type="predicted"/>
<feature type="region of interest" description="Disordered" evidence="1">
    <location>
        <begin position="325"/>
        <end position="345"/>
    </location>
</feature>
<protein>
    <submittedName>
        <fullName evidence="3">Uncharacterized protein</fullName>
    </submittedName>
</protein>
<feature type="compositionally biased region" description="Polar residues" evidence="1">
    <location>
        <begin position="327"/>
        <end position="345"/>
    </location>
</feature>
<name>A0AAW2GYW6_9HYME</name>
<gene>
    <name evidence="3" type="ORF">PUN28_000331</name>
</gene>
<feature type="compositionally biased region" description="Polar residues" evidence="1">
    <location>
        <begin position="260"/>
        <end position="269"/>
    </location>
</feature>
<keyword evidence="2" id="KW-1133">Transmembrane helix</keyword>
<feature type="compositionally biased region" description="Polar residues" evidence="1">
    <location>
        <begin position="642"/>
        <end position="657"/>
    </location>
</feature>
<dbReference type="Proteomes" id="UP001430953">
    <property type="component" value="Unassembled WGS sequence"/>
</dbReference>
<keyword evidence="2" id="KW-0472">Membrane</keyword>
<feature type="region of interest" description="Disordered" evidence="1">
    <location>
        <begin position="815"/>
        <end position="834"/>
    </location>
</feature>
<feature type="compositionally biased region" description="Acidic residues" evidence="1">
    <location>
        <begin position="825"/>
        <end position="834"/>
    </location>
</feature>
<feature type="compositionally biased region" description="Basic and acidic residues" evidence="1">
    <location>
        <begin position="95"/>
        <end position="106"/>
    </location>
</feature>
<keyword evidence="4" id="KW-1185">Reference proteome</keyword>
<feature type="region of interest" description="Disordered" evidence="1">
    <location>
        <begin position="79"/>
        <end position="107"/>
    </location>
</feature>
<accession>A0AAW2GYW6</accession>
<comment type="caution">
    <text evidence="3">The sequence shown here is derived from an EMBL/GenBank/DDBJ whole genome shotgun (WGS) entry which is preliminary data.</text>
</comment>
<evidence type="ECO:0000313" key="4">
    <source>
        <dbReference type="Proteomes" id="UP001430953"/>
    </source>
</evidence>